<reference evidence="3 4" key="1">
    <citation type="submission" date="2018-03" db="EMBL/GenBank/DDBJ databases">
        <authorList>
            <person name="Keele B.F."/>
        </authorList>
    </citation>
    <scope>NUCLEOTIDE SEQUENCE [LARGE SCALE GENOMIC DNA]</scope>
    <source>
        <strain evidence="3 4">YL28-9</strain>
    </source>
</reference>
<name>A0A2T3HKB7_9SPHI</name>
<dbReference type="InterPro" id="IPR052043">
    <property type="entry name" value="PolySaccharide_Degr_Enz"/>
</dbReference>
<dbReference type="InterPro" id="IPR012341">
    <property type="entry name" value="6hp_glycosidase-like_sf"/>
</dbReference>
<comment type="caution">
    <text evidence="3">The sequence shown here is derived from an EMBL/GenBank/DDBJ whole genome shotgun (WGS) entry which is preliminary data.</text>
</comment>
<gene>
    <name evidence="3" type="ORF">C7T94_09660</name>
</gene>
<dbReference type="AlphaFoldDB" id="A0A2T3HKB7"/>
<evidence type="ECO:0000256" key="2">
    <source>
        <dbReference type="SAM" id="SignalP"/>
    </source>
</evidence>
<evidence type="ECO:0000313" key="4">
    <source>
        <dbReference type="Proteomes" id="UP000240912"/>
    </source>
</evidence>
<dbReference type="Gene3D" id="1.50.10.10">
    <property type="match status" value="1"/>
</dbReference>
<keyword evidence="4" id="KW-1185">Reference proteome</keyword>
<dbReference type="InterPro" id="IPR008928">
    <property type="entry name" value="6-hairpin_glycosidase_sf"/>
</dbReference>
<dbReference type="RefSeq" id="WP_107215150.1">
    <property type="nucleotide sequence ID" value="NZ_KZ686269.1"/>
</dbReference>
<dbReference type="SUPFAM" id="SSF48208">
    <property type="entry name" value="Six-hairpin glycosidases"/>
    <property type="match status" value="1"/>
</dbReference>
<dbReference type="PANTHER" id="PTHR33886">
    <property type="entry name" value="UNSATURATED RHAMNOGALACTURONAN HYDROLASE (EUROFUNG)"/>
    <property type="match status" value="1"/>
</dbReference>
<protein>
    <submittedName>
        <fullName evidence="3">Glycosyl hydrolase</fullName>
    </submittedName>
</protein>
<dbReference type="Proteomes" id="UP000240912">
    <property type="component" value="Unassembled WGS sequence"/>
</dbReference>
<feature type="chain" id="PRO_5015551173" evidence="2">
    <location>
        <begin position="23"/>
        <end position="376"/>
    </location>
</feature>
<dbReference type="GO" id="GO:0005975">
    <property type="term" value="P:carbohydrate metabolic process"/>
    <property type="evidence" value="ECO:0007669"/>
    <property type="project" value="InterPro"/>
</dbReference>
<dbReference type="OrthoDB" id="9807186at2"/>
<dbReference type="InterPro" id="IPR010905">
    <property type="entry name" value="Glyco_hydro_88"/>
</dbReference>
<accession>A0A2T3HKB7</accession>
<dbReference type="GO" id="GO:0016787">
    <property type="term" value="F:hydrolase activity"/>
    <property type="evidence" value="ECO:0007669"/>
    <property type="project" value="UniProtKB-KW"/>
</dbReference>
<evidence type="ECO:0000313" key="3">
    <source>
        <dbReference type="EMBL" id="PST82892.1"/>
    </source>
</evidence>
<dbReference type="EMBL" id="PYLS01000005">
    <property type="protein sequence ID" value="PST82892.1"/>
    <property type="molecule type" value="Genomic_DNA"/>
</dbReference>
<sequence>MNKTNYILITLLLAAVSLAARAQSVHFRDLPAGADPRQVGKLLSRHFLETPHTNFGMPGPPGTITYSEVCAWYGALKFAGLTGDKTLRNGLEARFRPLLYEKKNMQPKPDHVDPNVFGSLPLELYMQNGYQLYLEMGKWFADQQWTLPVRANASQRRLHEQGLSWQARLWIDDMYMVNNLQCQAFRATKDPRYTNRAAAQMVLYLDSIQRPNGLFYHAPDVPYFWGRGNGWMAAGMTELLTSLPQKNPHRARILAAYQTMMESLRRYQTPGGMWLQLVDDPASWAETSGTGMFAFALITGVKKGWLDEKIYGPVARKAWIALCNYIEPNGDVREVCQGTNKQNSRQYYLDRKRLTGDMHGQAPVLWCAFALLDNSR</sequence>
<organism evidence="3 4">
    <name type="scientific">Pedobacter yulinensis</name>
    <dbReference type="NCBI Taxonomy" id="2126353"/>
    <lineage>
        <taxon>Bacteria</taxon>
        <taxon>Pseudomonadati</taxon>
        <taxon>Bacteroidota</taxon>
        <taxon>Sphingobacteriia</taxon>
        <taxon>Sphingobacteriales</taxon>
        <taxon>Sphingobacteriaceae</taxon>
        <taxon>Pedobacter</taxon>
    </lineage>
</organism>
<keyword evidence="2" id="KW-0732">Signal</keyword>
<dbReference type="PANTHER" id="PTHR33886:SF8">
    <property type="entry name" value="UNSATURATED RHAMNOGALACTURONAN HYDROLASE (EUROFUNG)"/>
    <property type="match status" value="1"/>
</dbReference>
<proteinExistence type="predicted"/>
<evidence type="ECO:0000256" key="1">
    <source>
        <dbReference type="ARBA" id="ARBA00022801"/>
    </source>
</evidence>
<keyword evidence="1 3" id="KW-0378">Hydrolase</keyword>
<dbReference type="Pfam" id="PF07470">
    <property type="entry name" value="Glyco_hydro_88"/>
    <property type="match status" value="1"/>
</dbReference>
<feature type="signal peptide" evidence="2">
    <location>
        <begin position="1"/>
        <end position="22"/>
    </location>
</feature>